<dbReference type="Pfam" id="PF14559">
    <property type="entry name" value="TPR_19"/>
    <property type="match status" value="1"/>
</dbReference>
<evidence type="ECO:0000313" key="6">
    <source>
        <dbReference type="Proteomes" id="UP001594288"/>
    </source>
</evidence>
<dbReference type="InterPro" id="IPR019734">
    <property type="entry name" value="TPR_rpt"/>
</dbReference>
<dbReference type="PROSITE" id="PS50293">
    <property type="entry name" value="TPR_REGION"/>
    <property type="match status" value="1"/>
</dbReference>
<dbReference type="PANTHER" id="PTHR47245:SF2">
    <property type="entry name" value="PEPTIDYL-PROLYL CIS-TRANS ISOMERASE HP_0175-RELATED"/>
    <property type="match status" value="1"/>
</dbReference>
<gene>
    <name evidence="5" type="ORF">ACFL2Z_05710</name>
</gene>
<dbReference type="SUPFAM" id="SSF54534">
    <property type="entry name" value="FKBP-like"/>
    <property type="match status" value="2"/>
</dbReference>
<feature type="chain" id="PRO_5047224099" evidence="3">
    <location>
        <begin position="19"/>
        <end position="645"/>
    </location>
</feature>
<dbReference type="PANTHER" id="PTHR47245">
    <property type="entry name" value="PEPTIDYLPROLYL ISOMERASE"/>
    <property type="match status" value="1"/>
</dbReference>
<sequence>MMKRLTGLAVLGILVAFALSCGSDGTIASGGDFALSLDDLRYEISQLGPSASYSDSHADRLGIVEMLSARHYLAREAEARGYGDEALEQAVVDARKVAAAEAYHEWKLEKSIQTPRIQRLPWLPKLDRKLHIVDMHFLVYEVAEEALAEVERGRPFEKVAAEAKGREDITVNDMDWRVWKELTLEVANVVFRLDVNEVSPIVRGADGYHLFYLAGAEKLGLGMEIQSLRSRKFLTALKEERLLEKERAELVRGYDVSFSEDGLAAALRTFAMAFKGERPDDDLMGGVVSTHPEGQVLVGDLFSTYFSVPNDSRPYVGDRRGIREMAIDLMMPELEAMAAFDMGFARSRQVKWAEKQAREDYLVVLMEDYFRSEIAITEDDLQEYYEDRREDLKSSARYKVSRILTSTADDARSALRRVESGEDFLEVSTEMAGMEARAEVSGELEWLTTGSIAVFDSALAGLDPGEMTGIFESGSGFEILRLDDWRALANLAGVLQAEGDLEAAAETYERAVGLNPDDRGLLLALSGVYAEMGDEDRAGELMGRADLGSDDDIITRYNRAAILQDSGDLEEAGRLYEAILLEEPRHEGSLVNLGVVYARTGKEAEALDMWKRALEVNPENRNAKRNIRLLESAGDAPGPGDHSGM</sequence>
<evidence type="ECO:0000313" key="5">
    <source>
        <dbReference type="EMBL" id="MFC1800380.1"/>
    </source>
</evidence>
<dbReference type="InterPro" id="IPR046357">
    <property type="entry name" value="PPIase_dom_sf"/>
</dbReference>
<dbReference type="Pfam" id="PF13181">
    <property type="entry name" value="TPR_8"/>
    <property type="match status" value="1"/>
</dbReference>
<protein>
    <submittedName>
        <fullName evidence="5">Peptidyl-prolyl cis-trans isomerase</fullName>
    </submittedName>
</protein>
<dbReference type="InterPro" id="IPR000297">
    <property type="entry name" value="PPIase_PpiC"/>
</dbReference>
<dbReference type="Proteomes" id="UP001594288">
    <property type="component" value="Unassembled WGS sequence"/>
</dbReference>
<keyword evidence="1" id="KW-0697">Rotamase</keyword>
<dbReference type="Gene3D" id="3.10.50.40">
    <property type="match status" value="2"/>
</dbReference>
<dbReference type="EMBL" id="JBHPEI010000139">
    <property type="protein sequence ID" value="MFC1800380.1"/>
    <property type="molecule type" value="Genomic_DNA"/>
</dbReference>
<comment type="caution">
    <text evidence="5">The sequence shown here is derived from an EMBL/GenBank/DDBJ whole genome shotgun (WGS) entry which is preliminary data.</text>
</comment>
<feature type="domain" description="PpiC" evidence="4">
    <location>
        <begin position="395"/>
        <end position="484"/>
    </location>
</feature>
<keyword evidence="1 5" id="KW-0413">Isomerase</keyword>
<dbReference type="PROSITE" id="PS51257">
    <property type="entry name" value="PROKAR_LIPOPROTEIN"/>
    <property type="match status" value="1"/>
</dbReference>
<dbReference type="PROSITE" id="PS50005">
    <property type="entry name" value="TPR"/>
    <property type="match status" value="2"/>
</dbReference>
<proteinExistence type="predicted"/>
<feature type="signal peptide" evidence="3">
    <location>
        <begin position="1"/>
        <end position="18"/>
    </location>
</feature>
<keyword evidence="6" id="KW-1185">Reference proteome</keyword>
<evidence type="ECO:0000256" key="3">
    <source>
        <dbReference type="SAM" id="SignalP"/>
    </source>
</evidence>
<evidence type="ECO:0000256" key="1">
    <source>
        <dbReference type="PROSITE-ProRule" id="PRU00278"/>
    </source>
</evidence>
<dbReference type="SUPFAM" id="SSF48452">
    <property type="entry name" value="TPR-like"/>
    <property type="match status" value="1"/>
</dbReference>
<evidence type="ECO:0000259" key="4">
    <source>
        <dbReference type="PROSITE" id="PS50198"/>
    </source>
</evidence>
<feature type="repeat" description="TPR" evidence="2">
    <location>
        <begin position="485"/>
        <end position="518"/>
    </location>
</feature>
<keyword evidence="3" id="KW-0732">Signal</keyword>
<evidence type="ECO:0000256" key="2">
    <source>
        <dbReference type="PROSITE-ProRule" id="PRU00339"/>
    </source>
</evidence>
<name>A0ABV6YQN9_UNCEI</name>
<dbReference type="SMART" id="SM00028">
    <property type="entry name" value="TPR"/>
    <property type="match status" value="3"/>
</dbReference>
<organism evidence="5 6">
    <name type="scientific">Eiseniibacteriota bacterium</name>
    <dbReference type="NCBI Taxonomy" id="2212470"/>
    <lineage>
        <taxon>Bacteria</taxon>
        <taxon>Candidatus Eiseniibacteriota</taxon>
    </lineage>
</organism>
<dbReference type="Gene3D" id="1.25.40.10">
    <property type="entry name" value="Tetratricopeptide repeat domain"/>
    <property type="match status" value="2"/>
</dbReference>
<dbReference type="InterPro" id="IPR050245">
    <property type="entry name" value="PrsA_foldase"/>
</dbReference>
<dbReference type="PROSITE" id="PS50198">
    <property type="entry name" value="PPIC_PPIASE_2"/>
    <property type="match status" value="1"/>
</dbReference>
<keyword evidence="2" id="KW-0802">TPR repeat</keyword>
<feature type="repeat" description="TPR" evidence="2">
    <location>
        <begin position="587"/>
        <end position="620"/>
    </location>
</feature>
<reference evidence="5 6" key="1">
    <citation type="submission" date="2024-09" db="EMBL/GenBank/DDBJ databases">
        <authorList>
            <person name="D'Angelo T."/>
        </authorList>
    </citation>
    <scope>NUCLEOTIDE SEQUENCE [LARGE SCALE GENOMIC DNA]</scope>
    <source>
        <strain evidence="5">SAG AM-311-F02</strain>
    </source>
</reference>
<dbReference type="Pfam" id="PF13145">
    <property type="entry name" value="Rotamase_2"/>
    <property type="match status" value="2"/>
</dbReference>
<dbReference type="InterPro" id="IPR011990">
    <property type="entry name" value="TPR-like_helical_dom_sf"/>
</dbReference>
<accession>A0ABV6YQN9</accession>
<dbReference type="GO" id="GO:0016853">
    <property type="term" value="F:isomerase activity"/>
    <property type="evidence" value="ECO:0007669"/>
    <property type="project" value="UniProtKB-KW"/>
</dbReference>